<organism evidence="1">
    <name type="scientific">marine sediment metagenome</name>
    <dbReference type="NCBI Taxonomy" id="412755"/>
    <lineage>
        <taxon>unclassified sequences</taxon>
        <taxon>metagenomes</taxon>
        <taxon>ecological metagenomes</taxon>
    </lineage>
</organism>
<dbReference type="InterPro" id="IPR029044">
    <property type="entry name" value="Nucleotide-diphossugar_trans"/>
</dbReference>
<dbReference type="Gene3D" id="3.90.550.10">
    <property type="entry name" value="Spore Coat Polysaccharide Biosynthesis Protein SpsA, Chain A"/>
    <property type="match status" value="1"/>
</dbReference>
<gene>
    <name evidence="1" type="ORF">S01H4_61276</name>
</gene>
<protein>
    <submittedName>
        <fullName evidence="1">Uncharacterized protein</fullName>
    </submittedName>
</protein>
<dbReference type="AlphaFoldDB" id="X1DMV3"/>
<evidence type="ECO:0000313" key="1">
    <source>
        <dbReference type="EMBL" id="GAH09570.1"/>
    </source>
</evidence>
<reference evidence="1" key="1">
    <citation type="journal article" date="2014" name="Front. Microbiol.">
        <title>High frequency of phylogenetically diverse reductive dehalogenase-homologous genes in deep subseafloor sedimentary metagenomes.</title>
        <authorList>
            <person name="Kawai M."/>
            <person name="Futagami T."/>
            <person name="Toyoda A."/>
            <person name="Takaki Y."/>
            <person name="Nishi S."/>
            <person name="Hori S."/>
            <person name="Arai W."/>
            <person name="Tsubouchi T."/>
            <person name="Morono Y."/>
            <person name="Uchiyama I."/>
            <person name="Ito T."/>
            <person name="Fujiyama A."/>
            <person name="Inagaki F."/>
            <person name="Takami H."/>
        </authorList>
    </citation>
    <scope>NUCLEOTIDE SEQUENCE</scope>
    <source>
        <strain evidence="1">Expedition CK06-06</strain>
    </source>
</reference>
<sequence length="96" mass="11150">KQVDVVDGVRLDDSLFYVHRGNGLKPWKPGGGLRLERDDIYRRAGGLHLIRREFFEAEKKMLGGTIGHIEMDEKAAFFIKSEFDWQIAQFLAVKWE</sequence>
<comment type="caution">
    <text evidence="1">The sequence shown here is derived from an EMBL/GenBank/DDBJ whole genome shotgun (WGS) entry which is preliminary data.</text>
</comment>
<dbReference type="EMBL" id="BART01036299">
    <property type="protein sequence ID" value="GAH09570.1"/>
    <property type="molecule type" value="Genomic_DNA"/>
</dbReference>
<name>X1DMV3_9ZZZZ</name>
<proteinExistence type="predicted"/>
<feature type="non-terminal residue" evidence="1">
    <location>
        <position position="1"/>
    </location>
</feature>
<accession>X1DMV3</accession>